<proteinExistence type="inferred from homology"/>
<dbReference type="RefSeq" id="WP_201427698.1">
    <property type="nucleotide sequence ID" value="NZ_JAEQMG010000096.1"/>
</dbReference>
<evidence type="ECO:0000256" key="5">
    <source>
        <dbReference type="RuleBase" id="RU361157"/>
    </source>
</evidence>
<evidence type="ECO:0000313" key="7">
    <source>
        <dbReference type="EMBL" id="MBK6088886.1"/>
    </source>
</evidence>
<sequence>MNRTLTFASRNTKEITRDPLTLIFGVAFPLVLLLLLSAINRAIPDGHGPQNFQIQNLAPGITVFGLSFLSLFSSMLIAKDRTTSFVLRLFTSPLRPAEFILGYTLPLLPMALIQTLICYLAALPLGLKASADLLVAVVVNLPIAVVFIALGLLFGTVLNEKAVGGVCGALLTNLSAWFSNIWFDTSMVGGAFETVANILPFSHAVKAAQAAAAGSYAAIFPDLWVVIAYAAVLTVAASVVFAVKLKKM</sequence>
<gene>
    <name evidence="7" type="ORF">JKK62_09550</name>
</gene>
<comment type="similarity">
    <text evidence="5">Belongs to the ABC-2 integral membrane protein family.</text>
</comment>
<keyword evidence="5" id="KW-1003">Cell membrane</keyword>
<keyword evidence="8" id="KW-1185">Reference proteome</keyword>
<keyword evidence="2 5" id="KW-0812">Transmembrane</keyword>
<dbReference type="EMBL" id="JAEQMG010000096">
    <property type="protein sequence ID" value="MBK6088886.1"/>
    <property type="molecule type" value="Genomic_DNA"/>
</dbReference>
<dbReference type="PANTHER" id="PTHR43229:SF2">
    <property type="entry name" value="NODULATION PROTEIN J"/>
    <property type="match status" value="1"/>
</dbReference>
<feature type="transmembrane region" description="Helical" evidence="5">
    <location>
        <begin position="59"/>
        <end position="78"/>
    </location>
</feature>
<dbReference type="PANTHER" id="PTHR43229">
    <property type="entry name" value="NODULATION PROTEIN J"/>
    <property type="match status" value="1"/>
</dbReference>
<dbReference type="InterPro" id="IPR000412">
    <property type="entry name" value="ABC_2_transport"/>
</dbReference>
<feature type="transmembrane region" description="Helical" evidence="5">
    <location>
        <begin position="223"/>
        <end position="243"/>
    </location>
</feature>
<dbReference type="GO" id="GO:0043190">
    <property type="term" value="C:ATP-binding cassette (ABC) transporter complex"/>
    <property type="evidence" value="ECO:0007669"/>
    <property type="project" value="InterPro"/>
</dbReference>
<dbReference type="InterPro" id="IPR051784">
    <property type="entry name" value="Nod_factor_ABC_transporter"/>
</dbReference>
<name>A0A934WS23_9FIRM</name>
<feature type="transmembrane region" description="Helical" evidence="5">
    <location>
        <begin position="20"/>
        <end position="39"/>
    </location>
</feature>
<comment type="subcellular location">
    <subcellularLocation>
        <location evidence="5">Cell membrane</location>
        <topology evidence="5">Multi-pass membrane protein</topology>
    </subcellularLocation>
    <subcellularLocation>
        <location evidence="1">Membrane</location>
        <topology evidence="1">Multi-pass membrane protein</topology>
    </subcellularLocation>
</comment>
<dbReference type="PROSITE" id="PS51012">
    <property type="entry name" value="ABC_TM2"/>
    <property type="match status" value="1"/>
</dbReference>
<accession>A0A934WS23</accession>
<evidence type="ECO:0000313" key="8">
    <source>
        <dbReference type="Proteomes" id="UP000633365"/>
    </source>
</evidence>
<evidence type="ECO:0000256" key="1">
    <source>
        <dbReference type="ARBA" id="ARBA00004141"/>
    </source>
</evidence>
<evidence type="ECO:0000256" key="2">
    <source>
        <dbReference type="ARBA" id="ARBA00022692"/>
    </source>
</evidence>
<reference evidence="7" key="1">
    <citation type="submission" date="2021-01" db="EMBL/GenBank/DDBJ databases">
        <title>Genome public.</title>
        <authorList>
            <person name="Liu C."/>
            <person name="Sun Q."/>
        </authorList>
    </citation>
    <scope>NUCLEOTIDE SEQUENCE</scope>
    <source>
        <strain evidence="7">M6</strain>
    </source>
</reference>
<feature type="domain" description="ABC transmembrane type-2" evidence="6">
    <location>
        <begin position="20"/>
        <end position="244"/>
    </location>
</feature>
<dbReference type="GO" id="GO:0140359">
    <property type="term" value="F:ABC-type transporter activity"/>
    <property type="evidence" value="ECO:0007669"/>
    <property type="project" value="InterPro"/>
</dbReference>
<dbReference type="PIRSF" id="PIRSF006648">
    <property type="entry name" value="DrrB"/>
    <property type="match status" value="1"/>
</dbReference>
<dbReference type="Pfam" id="PF01061">
    <property type="entry name" value="ABC2_membrane"/>
    <property type="match status" value="1"/>
</dbReference>
<feature type="transmembrane region" description="Helical" evidence="5">
    <location>
        <begin position="134"/>
        <end position="155"/>
    </location>
</feature>
<organism evidence="7 8">
    <name type="scientific">Ruminococcus difficilis</name>
    <dbReference type="NCBI Taxonomy" id="2763069"/>
    <lineage>
        <taxon>Bacteria</taxon>
        <taxon>Bacillati</taxon>
        <taxon>Bacillota</taxon>
        <taxon>Clostridia</taxon>
        <taxon>Eubacteriales</taxon>
        <taxon>Oscillospiraceae</taxon>
        <taxon>Ruminococcus</taxon>
    </lineage>
</organism>
<dbReference type="Proteomes" id="UP000633365">
    <property type="component" value="Unassembled WGS sequence"/>
</dbReference>
<keyword evidence="5" id="KW-0813">Transport</keyword>
<comment type="caution">
    <text evidence="7">The sequence shown here is derived from an EMBL/GenBank/DDBJ whole genome shotgun (WGS) entry which is preliminary data.</text>
</comment>
<dbReference type="AlphaFoldDB" id="A0A934WS23"/>
<keyword evidence="3 5" id="KW-1133">Transmembrane helix</keyword>
<protein>
    <recommendedName>
        <fullName evidence="5">Transport permease protein</fullName>
    </recommendedName>
</protein>
<dbReference type="InterPro" id="IPR047817">
    <property type="entry name" value="ABC2_TM_bact-type"/>
</dbReference>
<feature type="transmembrane region" description="Helical" evidence="5">
    <location>
        <begin position="99"/>
        <end position="122"/>
    </location>
</feature>
<feature type="transmembrane region" description="Helical" evidence="5">
    <location>
        <begin position="162"/>
        <end position="183"/>
    </location>
</feature>
<evidence type="ECO:0000256" key="4">
    <source>
        <dbReference type="ARBA" id="ARBA00023136"/>
    </source>
</evidence>
<evidence type="ECO:0000256" key="3">
    <source>
        <dbReference type="ARBA" id="ARBA00022989"/>
    </source>
</evidence>
<evidence type="ECO:0000259" key="6">
    <source>
        <dbReference type="PROSITE" id="PS51012"/>
    </source>
</evidence>
<keyword evidence="4 5" id="KW-0472">Membrane</keyword>
<dbReference type="InterPro" id="IPR013525">
    <property type="entry name" value="ABC2_TM"/>
</dbReference>